<dbReference type="InParanoid" id="L0AA88"/>
<feature type="domain" description="AMP-dependent synthetase/ligase" evidence="5">
    <location>
        <begin position="53"/>
        <end position="373"/>
    </location>
</feature>
<dbReference type="GeneID" id="14211516"/>
<evidence type="ECO:0000256" key="1">
    <source>
        <dbReference type="ARBA" id="ARBA00006432"/>
    </source>
</evidence>
<organism evidence="7 8">
    <name type="scientific">Caldisphaera lagunensis (strain DSM 15908 / JCM 11604 / ANMR 0165 / IC-154)</name>
    <dbReference type="NCBI Taxonomy" id="1056495"/>
    <lineage>
        <taxon>Archaea</taxon>
        <taxon>Thermoproteota</taxon>
        <taxon>Thermoprotei</taxon>
        <taxon>Acidilobales</taxon>
        <taxon>Caldisphaeraceae</taxon>
        <taxon>Caldisphaera</taxon>
    </lineage>
</organism>
<accession>L0AA88</accession>
<dbReference type="Proteomes" id="UP000010469">
    <property type="component" value="Chromosome"/>
</dbReference>
<dbReference type="PANTHER" id="PTHR43605:SF10">
    <property type="entry name" value="ACYL-COA SYNTHETASE MEDIUM CHAIN FAMILY MEMBER 3"/>
    <property type="match status" value="1"/>
</dbReference>
<dbReference type="OrthoDB" id="193284at2157"/>
<gene>
    <name evidence="7" type="ordered locus">Calag_0256</name>
</gene>
<dbReference type="PROSITE" id="PS00455">
    <property type="entry name" value="AMP_BINDING"/>
    <property type="match status" value="1"/>
</dbReference>
<dbReference type="InterPro" id="IPR042099">
    <property type="entry name" value="ANL_N_sf"/>
</dbReference>
<dbReference type="InterPro" id="IPR020845">
    <property type="entry name" value="AMP-binding_CS"/>
</dbReference>
<dbReference type="SUPFAM" id="SSF56801">
    <property type="entry name" value="Acetyl-CoA synthetase-like"/>
    <property type="match status" value="1"/>
</dbReference>
<dbReference type="Gene3D" id="3.40.50.12780">
    <property type="entry name" value="N-terminal domain of ligase-like"/>
    <property type="match status" value="1"/>
</dbReference>
<keyword evidence="2 7" id="KW-0436">Ligase</keyword>
<dbReference type="EMBL" id="CP003378">
    <property type="protein sequence ID" value="AFZ70037.1"/>
    <property type="molecule type" value="Genomic_DNA"/>
</dbReference>
<name>L0AA88_CALLD</name>
<evidence type="ECO:0000313" key="8">
    <source>
        <dbReference type="Proteomes" id="UP000010469"/>
    </source>
</evidence>
<dbReference type="GO" id="GO:0006637">
    <property type="term" value="P:acyl-CoA metabolic process"/>
    <property type="evidence" value="ECO:0007669"/>
    <property type="project" value="TreeGrafter"/>
</dbReference>
<evidence type="ECO:0000256" key="3">
    <source>
        <dbReference type="ARBA" id="ARBA00022741"/>
    </source>
</evidence>
<dbReference type="PANTHER" id="PTHR43605">
    <property type="entry name" value="ACYL-COENZYME A SYNTHETASE"/>
    <property type="match status" value="1"/>
</dbReference>
<feature type="domain" description="AMP-binding enzyme C-terminal" evidence="6">
    <location>
        <begin position="442"/>
        <end position="520"/>
    </location>
</feature>
<dbReference type="Pfam" id="PF00501">
    <property type="entry name" value="AMP-binding"/>
    <property type="match status" value="1"/>
</dbReference>
<dbReference type="HOGENOM" id="CLU_000022_59_10_2"/>
<dbReference type="KEGG" id="clg:Calag_0256"/>
<protein>
    <submittedName>
        <fullName evidence="7">Acyl-CoA synthetase/AMP-acid ligase</fullName>
    </submittedName>
</protein>
<evidence type="ECO:0000313" key="7">
    <source>
        <dbReference type="EMBL" id="AFZ70037.1"/>
    </source>
</evidence>
<dbReference type="eggNOG" id="arCOG04201">
    <property type="taxonomic scope" value="Archaea"/>
</dbReference>
<dbReference type="GO" id="GO:0015645">
    <property type="term" value="F:fatty acid ligase activity"/>
    <property type="evidence" value="ECO:0007669"/>
    <property type="project" value="TreeGrafter"/>
</dbReference>
<dbReference type="Pfam" id="PF13193">
    <property type="entry name" value="AMP-binding_C"/>
    <property type="match status" value="1"/>
</dbReference>
<dbReference type="STRING" id="1056495.Calag_0256"/>
<keyword evidence="3" id="KW-0547">Nucleotide-binding</keyword>
<dbReference type="GO" id="GO:0005524">
    <property type="term" value="F:ATP binding"/>
    <property type="evidence" value="ECO:0007669"/>
    <property type="project" value="UniProtKB-KW"/>
</dbReference>
<dbReference type="GO" id="GO:0004321">
    <property type="term" value="F:fatty-acyl-CoA synthase activity"/>
    <property type="evidence" value="ECO:0007669"/>
    <property type="project" value="TreeGrafter"/>
</dbReference>
<comment type="similarity">
    <text evidence="1">Belongs to the ATP-dependent AMP-binding enzyme family.</text>
</comment>
<evidence type="ECO:0000256" key="4">
    <source>
        <dbReference type="ARBA" id="ARBA00022840"/>
    </source>
</evidence>
<dbReference type="InterPro" id="IPR000873">
    <property type="entry name" value="AMP-dep_synth/lig_dom"/>
</dbReference>
<reference evidence="8" key="1">
    <citation type="submission" date="2012-03" db="EMBL/GenBank/DDBJ databases">
        <title>Complete genome of Caldisphaera lagunensis DSM 15908.</title>
        <authorList>
            <person name="Lucas S."/>
            <person name="Copeland A."/>
            <person name="Lapidus A."/>
            <person name="Glavina del Rio T."/>
            <person name="Dalin E."/>
            <person name="Tice H."/>
            <person name="Bruce D."/>
            <person name="Goodwin L."/>
            <person name="Pitluck S."/>
            <person name="Peters L."/>
            <person name="Mikhailova N."/>
            <person name="Teshima H."/>
            <person name="Kyrpides N."/>
            <person name="Mavromatis K."/>
            <person name="Ivanova N."/>
            <person name="Brettin T."/>
            <person name="Detter J.C."/>
            <person name="Han C."/>
            <person name="Larimer F."/>
            <person name="Land M."/>
            <person name="Hauser L."/>
            <person name="Markowitz V."/>
            <person name="Cheng J.-F."/>
            <person name="Hugenholtz P."/>
            <person name="Woyke T."/>
            <person name="Wu D."/>
            <person name="Spring S."/>
            <person name="Schroeder M."/>
            <person name="Brambilla E."/>
            <person name="Klenk H.-P."/>
            <person name="Eisen J.A."/>
        </authorList>
    </citation>
    <scope>NUCLEOTIDE SEQUENCE [LARGE SCALE GENOMIC DNA]</scope>
    <source>
        <strain evidence="8">DSM 15908 / JCM 11604 / IC-154</strain>
    </source>
</reference>
<sequence length="540" mass="61051">MVEYKKLVRSFSWQEAYNFLGINEYRSMNIYDIISNKIKGNDGFAGIRVNSNWEKQTLSWDELLNKSSRLANYLKLQGVNKGDVISVLASKKLEQLIVMLAVWKVGAIYQPLFTAFGPKAIEIRTSDVKPKVVFAQQDQCEKLKEVKSLPNNIITFPDKCSNSIGFDEAVSVDKLNRSSPIGMNEQIVLLYTSGTTGLPKGAMISKRLLLNTYVYMKYGIGLNDDDIFFNGADPGWAYGLYYGLLGPMLFGKTVYMFDSPFNPETYLKFLEEFKITNFAFAPTAYRLIMGSIKEPQKYNIRLSKASSAGEPLNPEVIRWFIKNFGIPVKDHYGQTEVGMVIYNGWGYDAELKIGSAGLPAPGYEVTVIGENSDEGIIAVNSRGEGFQFMGYLNAPEKTKSVFVNEWYLTSDVAKLDNEGYFWFTGRSDDVVKVSGYRVGPFEVESVLIEHPAVLEAAVVGIEDRIRGHILKAYVVLKKDYIGDNKLKEELMNFVKTKYSKHVHLEEIEFVESLPKTESGKIQRFKLKELNKAKEEFKSNI</sequence>
<dbReference type="GO" id="GO:0006633">
    <property type="term" value="P:fatty acid biosynthetic process"/>
    <property type="evidence" value="ECO:0007669"/>
    <property type="project" value="TreeGrafter"/>
</dbReference>
<dbReference type="InterPro" id="IPR025110">
    <property type="entry name" value="AMP-bd_C"/>
</dbReference>
<dbReference type="InterPro" id="IPR045851">
    <property type="entry name" value="AMP-bd_C_sf"/>
</dbReference>
<proteinExistence type="inferred from homology"/>
<dbReference type="AlphaFoldDB" id="L0AA88"/>
<evidence type="ECO:0000259" key="5">
    <source>
        <dbReference type="Pfam" id="PF00501"/>
    </source>
</evidence>
<keyword evidence="8" id="KW-1185">Reference proteome</keyword>
<dbReference type="Gene3D" id="3.30.300.30">
    <property type="match status" value="1"/>
</dbReference>
<evidence type="ECO:0000259" key="6">
    <source>
        <dbReference type="Pfam" id="PF13193"/>
    </source>
</evidence>
<dbReference type="RefSeq" id="WP_015231935.1">
    <property type="nucleotide sequence ID" value="NC_019791.1"/>
</dbReference>
<evidence type="ECO:0000256" key="2">
    <source>
        <dbReference type="ARBA" id="ARBA00022598"/>
    </source>
</evidence>
<dbReference type="InterPro" id="IPR051087">
    <property type="entry name" value="Mitochondrial_ACSM"/>
</dbReference>
<dbReference type="GO" id="GO:0016405">
    <property type="term" value="F:CoA-ligase activity"/>
    <property type="evidence" value="ECO:0007669"/>
    <property type="project" value="UniProtKB-ARBA"/>
</dbReference>
<keyword evidence="4" id="KW-0067">ATP-binding</keyword>
<dbReference type="FunCoup" id="L0AA88">
    <property type="interactions" value="86"/>
</dbReference>